<dbReference type="Bgee" id="ENSORLG00000006532">
    <property type="expression patterns" value="Expressed in gastrula and 14 other cell types or tissues"/>
</dbReference>
<dbReference type="PANTHER" id="PTHR14778">
    <property type="entry name" value="KINETOCHORE-ASSOCIATED PROTEIN DSN1 HOMOLOG"/>
    <property type="match status" value="1"/>
</dbReference>
<accession>H2LQ55</accession>
<dbReference type="HOGENOM" id="CLU_1312709_0_0_1"/>
<feature type="coiled-coil region" evidence="1">
    <location>
        <begin position="239"/>
        <end position="284"/>
    </location>
</feature>
<evidence type="ECO:0000256" key="1">
    <source>
        <dbReference type="SAM" id="Coils"/>
    </source>
</evidence>
<evidence type="ECO:0000313" key="3">
    <source>
        <dbReference type="Ensembl" id="ENSORLP00000008193.2"/>
    </source>
</evidence>
<dbReference type="GeneTree" id="ENSGT00390000011347"/>
<evidence type="ECO:0000256" key="2">
    <source>
        <dbReference type="SAM" id="MobiDB-lite"/>
    </source>
</evidence>
<dbReference type="PANTHER" id="PTHR14778:SF2">
    <property type="entry name" value="KINETOCHORE-ASSOCIATED PROTEIN DSN1 HOMOLOG"/>
    <property type="match status" value="1"/>
</dbReference>
<dbReference type="GO" id="GO:0051301">
    <property type="term" value="P:cell division"/>
    <property type="evidence" value="ECO:0007669"/>
    <property type="project" value="InterPro"/>
</dbReference>
<reference evidence="3" key="2">
    <citation type="submission" date="2025-08" db="UniProtKB">
        <authorList>
            <consortium name="Ensembl"/>
        </authorList>
    </citation>
    <scope>IDENTIFICATION</scope>
    <source>
        <strain evidence="3">Hd-rR</strain>
    </source>
</reference>
<gene>
    <name evidence="3" type="primary">LOC101159673</name>
</gene>
<dbReference type="Proteomes" id="UP000001038">
    <property type="component" value="Chromosome 8"/>
</dbReference>
<protein>
    <submittedName>
        <fullName evidence="3">DSN1 component of MIS12 kinetochore complex</fullName>
    </submittedName>
</protein>
<dbReference type="Ensembl" id="ENSORLT00000008194.2">
    <property type="protein sequence ID" value="ENSORLP00000008193.2"/>
    <property type="gene ID" value="ENSORLG00000006532.2"/>
</dbReference>
<feature type="region of interest" description="Disordered" evidence="2">
    <location>
        <begin position="82"/>
        <end position="164"/>
    </location>
</feature>
<sequence length="381" mass="42673">MYVKIAFFFTQNFIRTQCGCFTDQTTFPGVLSSIEGFGFMGARVEKLFEVKMAEKEACGTQDGSPGFGVNYSPKEVIKQTSKRSSESYCSAPPIKSPRADSPSLTTQTTDAGEEQSERNKQDVHTENDGEPSVPSQRKSWRRATISRRSLPAPPNPLQALSKSISTSLSQEERLEKLLEAAVKWALDRTQNSLQTVPNSSIETFQKQVEHIQKEWSGLAKSVYDESHRVPSSSTSETDVKRLIEDVQKATNRLNEENQSWEALLSKHRNKAEELNRMVEKGQKTGIPLDSAAVAKSSVYHVIQNKPNYFDLLCRQRPMLHAMEMIMDTQCKMVRELLSIKEMSRLLLKETSGRLAEEAGFQALPTDILKNLMSAPPSTAST</sequence>
<reference evidence="3" key="3">
    <citation type="submission" date="2025-09" db="UniProtKB">
        <authorList>
            <consortium name="Ensembl"/>
        </authorList>
    </citation>
    <scope>IDENTIFICATION</scope>
    <source>
        <strain evidence="3">Hd-rR</strain>
    </source>
</reference>
<reference evidence="3 4" key="1">
    <citation type="journal article" date="2007" name="Nature">
        <title>The medaka draft genome and insights into vertebrate genome evolution.</title>
        <authorList>
            <person name="Kasahara M."/>
            <person name="Naruse K."/>
            <person name="Sasaki S."/>
            <person name="Nakatani Y."/>
            <person name="Qu W."/>
            <person name="Ahsan B."/>
            <person name="Yamada T."/>
            <person name="Nagayasu Y."/>
            <person name="Doi K."/>
            <person name="Kasai Y."/>
            <person name="Jindo T."/>
            <person name="Kobayashi D."/>
            <person name="Shimada A."/>
            <person name="Toyoda A."/>
            <person name="Kuroki Y."/>
            <person name="Fujiyama A."/>
            <person name="Sasaki T."/>
            <person name="Shimizu A."/>
            <person name="Asakawa S."/>
            <person name="Shimizu N."/>
            <person name="Hashimoto S."/>
            <person name="Yang J."/>
            <person name="Lee Y."/>
            <person name="Matsushima K."/>
            <person name="Sugano S."/>
            <person name="Sakaizumi M."/>
            <person name="Narita T."/>
            <person name="Ohishi K."/>
            <person name="Haga S."/>
            <person name="Ohta F."/>
            <person name="Nomoto H."/>
            <person name="Nogata K."/>
            <person name="Morishita T."/>
            <person name="Endo T."/>
            <person name="Shin-I T."/>
            <person name="Takeda H."/>
            <person name="Morishita S."/>
            <person name="Kohara Y."/>
        </authorList>
    </citation>
    <scope>NUCLEOTIDE SEQUENCE [LARGE SCALE GENOMIC DNA]</scope>
    <source>
        <strain evidence="3 4">Hd-rR</strain>
    </source>
</reference>
<evidence type="ECO:0000313" key="4">
    <source>
        <dbReference type="Proteomes" id="UP000001038"/>
    </source>
</evidence>
<organism evidence="3 4">
    <name type="scientific">Oryzias latipes</name>
    <name type="common">Japanese rice fish</name>
    <name type="synonym">Japanese killifish</name>
    <dbReference type="NCBI Taxonomy" id="8090"/>
    <lineage>
        <taxon>Eukaryota</taxon>
        <taxon>Metazoa</taxon>
        <taxon>Chordata</taxon>
        <taxon>Craniata</taxon>
        <taxon>Vertebrata</taxon>
        <taxon>Euteleostomi</taxon>
        <taxon>Actinopterygii</taxon>
        <taxon>Neopterygii</taxon>
        <taxon>Teleostei</taxon>
        <taxon>Neoteleostei</taxon>
        <taxon>Acanthomorphata</taxon>
        <taxon>Ovalentaria</taxon>
        <taxon>Atherinomorphae</taxon>
        <taxon>Beloniformes</taxon>
        <taxon>Adrianichthyidae</taxon>
        <taxon>Oryziinae</taxon>
        <taxon>Oryzias</taxon>
    </lineage>
</organism>
<dbReference type="STRING" id="8090.ENSORLP00000008193"/>
<feature type="compositionally biased region" description="Basic and acidic residues" evidence="2">
    <location>
        <begin position="115"/>
        <end position="127"/>
    </location>
</feature>
<keyword evidence="4" id="KW-1185">Reference proteome</keyword>
<dbReference type="FunCoup" id="H2LQ55">
    <property type="interactions" value="741"/>
</dbReference>
<name>H2LQ55_ORYLA</name>
<dbReference type="AlphaFoldDB" id="H2LQ55"/>
<dbReference type="GO" id="GO:0007059">
    <property type="term" value="P:chromosome segregation"/>
    <property type="evidence" value="ECO:0007669"/>
    <property type="project" value="InterPro"/>
</dbReference>
<dbReference type="InParanoid" id="H2LQ55"/>
<dbReference type="InterPro" id="IPR013218">
    <property type="entry name" value="Dsn1/Mis13"/>
</dbReference>
<dbReference type="GO" id="GO:0000444">
    <property type="term" value="C:MIS12/MIND type complex"/>
    <property type="evidence" value="ECO:0000318"/>
    <property type="project" value="GO_Central"/>
</dbReference>
<keyword evidence="1" id="KW-0175">Coiled coil</keyword>
<proteinExistence type="predicted"/>